<keyword evidence="3" id="KW-0539">Nucleus</keyword>
<name>A0A976FI13_BRELC</name>
<dbReference type="RefSeq" id="XP_067816711.1">
    <property type="nucleotide sequence ID" value="XM_067960546.1"/>
</dbReference>
<evidence type="ECO:0000256" key="3">
    <source>
        <dbReference type="ARBA" id="ARBA00023242"/>
    </source>
</evidence>
<dbReference type="OrthoDB" id="20582at2759"/>
<dbReference type="PANTHER" id="PTHR13375:SF3">
    <property type="entry name" value="THO COMPLEX SUBUNIT 5 HOMOLOG"/>
    <property type="match status" value="1"/>
</dbReference>
<feature type="region of interest" description="Disordered" evidence="5">
    <location>
        <begin position="263"/>
        <end position="300"/>
    </location>
</feature>
<dbReference type="InterPro" id="IPR019163">
    <property type="entry name" value="THO_Thoc5"/>
</dbReference>
<dbReference type="EMBL" id="SHOA02000006">
    <property type="protein sequence ID" value="TDH67212.1"/>
    <property type="molecule type" value="Genomic_DNA"/>
</dbReference>
<accession>A0A976FI13</accession>
<dbReference type="AlphaFoldDB" id="A0A976FI13"/>
<dbReference type="GO" id="GO:0003729">
    <property type="term" value="F:mRNA binding"/>
    <property type="evidence" value="ECO:0007669"/>
    <property type="project" value="TreeGrafter"/>
</dbReference>
<evidence type="ECO:0008006" key="8">
    <source>
        <dbReference type="Google" id="ProtNLM"/>
    </source>
</evidence>
<gene>
    <name evidence="6" type="ORF">CCR75_002449</name>
</gene>
<dbReference type="KEGG" id="blac:94346217"/>
<evidence type="ECO:0000256" key="5">
    <source>
        <dbReference type="SAM" id="MobiDB-lite"/>
    </source>
</evidence>
<dbReference type="GO" id="GO:0000445">
    <property type="term" value="C:THO complex part of transcription export complex"/>
    <property type="evidence" value="ECO:0007669"/>
    <property type="project" value="TreeGrafter"/>
</dbReference>
<organism evidence="6 7">
    <name type="scientific">Bremia lactucae</name>
    <name type="common">Lettuce downy mildew</name>
    <dbReference type="NCBI Taxonomy" id="4779"/>
    <lineage>
        <taxon>Eukaryota</taxon>
        <taxon>Sar</taxon>
        <taxon>Stramenopiles</taxon>
        <taxon>Oomycota</taxon>
        <taxon>Peronosporomycetes</taxon>
        <taxon>Peronosporales</taxon>
        <taxon>Peronosporaceae</taxon>
        <taxon>Bremia</taxon>
    </lineage>
</organism>
<dbReference type="GO" id="GO:0006406">
    <property type="term" value="P:mRNA export from nucleus"/>
    <property type="evidence" value="ECO:0007669"/>
    <property type="project" value="TreeGrafter"/>
</dbReference>
<reference evidence="6 7" key="1">
    <citation type="journal article" date="2021" name="Genome Biol.">
        <title>AFLAP: assembly-free linkage analysis pipeline using k-mers from genome sequencing data.</title>
        <authorList>
            <person name="Fletcher K."/>
            <person name="Zhang L."/>
            <person name="Gil J."/>
            <person name="Han R."/>
            <person name="Cavanaugh K."/>
            <person name="Michelmore R."/>
        </authorList>
    </citation>
    <scope>NUCLEOTIDE SEQUENCE [LARGE SCALE GENOMIC DNA]</scope>
    <source>
        <strain evidence="6 7">SF5</strain>
    </source>
</reference>
<comment type="subcellular location">
    <subcellularLocation>
        <location evidence="1">Nucleus</location>
    </subcellularLocation>
</comment>
<evidence type="ECO:0000256" key="4">
    <source>
        <dbReference type="SAM" id="Coils"/>
    </source>
</evidence>
<dbReference type="Pfam" id="PF09766">
    <property type="entry name" value="FmiP_Thoc5"/>
    <property type="match status" value="1"/>
</dbReference>
<evidence type="ECO:0000313" key="7">
    <source>
        <dbReference type="Proteomes" id="UP000294530"/>
    </source>
</evidence>
<evidence type="ECO:0000256" key="2">
    <source>
        <dbReference type="ARBA" id="ARBA00008044"/>
    </source>
</evidence>
<evidence type="ECO:0000313" key="6">
    <source>
        <dbReference type="EMBL" id="TDH67212.1"/>
    </source>
</evidence>
<dbReference type="GeneID" id="94346217"/>
<evidence type="ECO:0000256" key="1">
    <source>
        <dbReference type="ARBA" id="ARBA00004123"/>
    </source>
</evidence>
<proteinExistence type="inferred from homology"/>
<dbReference type="Proteomes" id="UP000294530">
    <property type="component" value="Unassembled WGS sequence"/>
</dbReference>
<dbReference type="PANTHER" id="PTHR13375">
    <property type="entry name" value="FMS INTERACTING PROTEIN"/>
    <property type="match status" value="1"/>
</dbReference>
<feature type="coiled-coil region" evidence="4">
    <location>
        <begin position="133"/>
        <end position="163"/>
    </location>
</feature>
<comment type="caution">
    <text evidence="6">The sequence shown here is derived from an EMBL/GenBank/DDBJ whole genome shotgun (WGS) entry which is preliminary data.</text>
</comment>
<keyword evidence="7" id="KW-1185">Reference proteome</keyword>
<keyword evidence="4" id="KW-0175">Coiled coil</keyword>
<feature type="compositionally biased region" description="Polar residues" evidence="5">
    <location>
        <begin position="272"/>
        <end position="292"/>
    </location>
</feature>
<sequence length="694" mass="80054">MTTDGATLQQLQTTCDALKAEITGLYEQRGKKHLDELRVKQRRWRVLLLLTAMKSGLRDTFLESDARRMRVQEQKDVTEAHQLQLQNLLYEKDHLLREIRRCRGFRTKELDKITFLNGPLPIQADSVTHQQHLDQLTQELEARKQLQTELKDLKLQILEMHDAIATKQTFLDTVPDQVAGIQAATTGLQALMGKPIVATRTRHSRAKMELPTPLYVLYCELEAYQEASEDAGKQLHLAIVNATNLQQSTNEYRKRQFPSALHVDSIKKRKPSSSSLTSQDIVSRSPSLQRENSISHERESGEILAINPLEKHQTKEEQKNGTFWHHEYENESPLYKVWTPHVKALELKVSLTLPMDEPQEPFQTGIFTLVFQYYPIAKIVTVEVTKTVPNILNAITTSQRILMNLFPGDDGNQVPQGFINYAFQEENNPYVEMTFPTTASCRPYYWTQYICGLTPLQRPHESNLSAKKTRQLLSRRIEPSLRTVMNQLINRCVTTMILTTHLKQLTRASKTLNGRTLFRVHPLAQSLFPRDRTASLQEWKEIPLPTDEKLQKHGIINASVRADFSCTNCRYFCATFNHEAIQVSAIVKIAPEYPLRAPRFLFQPCTRISGLENQWKEVEIEVNAYYNELIPHGSEQYLLLHQVRKIEMCLDVLCKNAVGDTKTDVSLWFGRERRGKDRRQALVMDPALKELRHR</sequence>
<comment type="similarity">
    <text evidence="2">Belongs to the THOC5 family.</text>
</comment>
<protein>
    <recommendedName>
        <fullName evidence="8">THO complex subunit 5</fullName>
    </recommendedName>
</protein>